<dbReference type="HOGENOM" id="CLU_027732_2_0_1"/>
<dbReference type="SUPFAM" id="SSF52047">
    <property type="entry name" value="RNI-like"/>
    <property type="match status" value="1"/>
</dbReference>
<dbReference type="InterPro" id="IPR032675">
    <property type="entry name" value="LRR_dom_sf"/>
</dbReference>
<dbReference type="Gene3D" id="3.80.10.10">
    <property type="entry name" value="Ribonuclease Inhibitor"/>
    <property type="match status" value="1"/>
</dbReference>
<dbReference type="STRING" id="685588.A0A067TC39"/>
<dbReference type="AlphaFoldDB" id="A0A067TC39"/>
<evidence type="ECO:0008006" key="3">
    <source>
        <dbReference type="Google" id="ProtNLM"/>
    </source>
</evidence>
<organism evidence="1 2">
    <name type="scientific">Galerina marginata (strain CBS 339.88)</name>
    <dbReference type="NCBI Taxonomy" id="685588"/>
    <lineage>
        <taxon>Eukaryota</taxon>
        <taxon>Fungi</taxon>
        <taxon>Dikarya</taxon>
        <taxon>Basidiomycota</taxon>
        <taxon>Agaricomycotina</taxon>
        <taxon>Agaricomycetes</taxon>
        <taxon>Agaricomycetidae</taxon>
        <taxon>Agaricales</taxon>
        <taxon>Agaricineae</taxon>
        <taxon>Strophariaceae</taxon>
        <taxon>Galerina</taxon>
    </lineage>
</organism>
<name>A0A067TC39_GALM3</name>
<feature type="non-terminal residue" evidence="1">
    <location>
        <position position="1"/>
    </location>
</feature>
<dbReference type="Proteomes" id="UP000027222">
    <property type="component" value="Unassembled WGS sequence"/>
</dbReference>
<proteinExistence type="predicted"/>
<keyword evidence="2" id="KW-1185">Reference proteome</keyword>
<accession>A0A067TC39</accession>
<dbReference type="EMBL" id="KL142376">
    <property type="protein sequence ID" value="KDR77429.1"/>
    <property type="molecule type" value="Genomic_DNA"/>
</dbReference>
<evidence type="ECO:0000313" key="2">
    <source>
        <dbReference type="Proteomes" id="UP000027222"/>
    </source>
</evidence>
<protein>
    <recommendedName>
        <fullName evidence="3">F-box domain-containing protein</fullName>
    </recommendedName>
</protein>
<gene>
    <name evidence="1" type="ORF">GALMADRAFT_245623</name>
</gene>
<reference evidence="2" key="1">
    <citation type="journal article" date="2014" name="Proc. Natl. Acad. Sci. U.S.A.">
        <title>Extensive sampling of basidiomycete genomes demonstrates inadequacy of the white-rot/brown-rot paradigm for wood decay fungi.</title>
        <authorList>
            <person name="Riley R."/>
            <person name="Salamov A.A."/>
            <person name="Brown D.W."/>
            <person name="Nagy L.G."/>
            <person name="Floudas D."/>
            <person name="Held B.W."/>
            <person name="Levasseur A."/>
            <person name="Lombard V."/>
            <person name="Morin E."/>
            <person name="Otillar R."/>
            <person name="Lindquist E.A."/>
            <person name="Sun H."/>
            <person name="LaButti K.M."/>
            <person name="Schmutz J."/>
            <person name="Jabbour D."/>
            <person name="Luo H."/>
            <person name="Baker S.E."/>
            <person name="Pisabarro A.G."/>
            <person name="Walton J.D."/>
            <person name="Blanchette R.A."/>
            <person name="Henrissat B."/>
            <person name="Martin F."/>
            <person name="Cullen D."/>
            <person name="Hibbett D.S."/>
            <person name="Grigoriev I.V."/>
        </authorList>
    </citation>
    <scope>NUCLEOTIDE SEQUENCE [LARGE SCALE GENOMIC DNA]</scope>
    <source>
        <strain evidence="2">CBS 339.88</strain>
    </source>
</reference>
<evidence type="ECO:0000313" key="1">
    <source>
        <dbReference type="EMBL" id="KDR77429.1"/>
    </source>
</evidence>
<sequence>MPPPTLPFELHALILRFYRPLHFLKWIEGDLRSPTLSPYNAAFVCKLWRDILSEFPECWTRVVFDVAKDPTPFIDVFLWSNARTGIEVLVFNSSEILDIAQESHRSLEYDRVSRVVQALAPHIHRCKSVTIDITYSSCLPSPIIFFRQDLPNIEKLYLTSRADDIAAGNHPWTVIENTDPPLAKSFPKLKTLSLTGFWFMHLVLSAQSPDWFSHSVAQLRSLHVSQFAFLETGHYTIENFVLYLSKFTWRTSTSYHLRDLSLSYAFNNTSVDYREEAPEIENSIHFQSVSPGFISHFYAASSLPELEESTISFTTCQIPRIPRFLAHLTLVLTNIDGRSLRNVLKAWDGLELRICSCPSFKDTFITWLGAEIDHKVEWSELPIKVLRLVRLMSVSVDDCSNFTPSVLCAFVEARNNGAVSSRLCDQPLTMLEVMGRVPALPDQSKAWFLRNAETTTVRWQMVDENGKREIFTYPTYE</sequence>
<dbReference type="OrthoDB" id="3001771at2759"/>